<feature type="transmembrane region" description="Helical" evidence="8">
    <location>
        <begin position="12"/>
        <end position="30"/>
    </location>
</feature>
<dbReference type="STRING" id="679190.HMPREF0650_0616"/>
<evidence type="ECO:0000256" key="5">
    <source>
        <dbReference type="ARBA" id="ARBA00022692"/>
    </source>
</evidence>
<protein>
    <submittedName>
        <fullName evidence="9">Putative dolichyl-phosphate-mannose-protein mannosyltransferase</fullName>
        <ecNumber evidence="9">2.4.1.109</ecNumber>
    </submittedName>
</protein>
<feature type="transmembrane region" description="Helical" evidence="8">
    <location>
        <begin position="294"/>
        <end position="312"/>
    </location>
</feature>
<feature type="transmembrane region" description="Helical" evidence="8">
    <location>
        <begin position="409"/>
        <end position="428"/>
    </location>
</feature>
<comment type="subcellular location">
    <subcellularLocation>
        <location evidence="1">Cell membrane</location>
        <topology evidence="1">Multi-pass membrane protein</topology>
    </subcellularLocation>
</comment>
<feature type="transmembrane region" description="Helical" evidence="8">
    <location>
        <begin position="209"/>
        <end position="227"/>
    </location>
</feature>
<feature type="transmembrane region" description="Helical" evidence="8">
    <location>
        <begin position="270"/>
        <end position="287"/>
    </location>
</feature>
<keyword evidence="4 9" id="KW-0808">Transferase</keyword>
<dbReference type="PANTHER" id="PTHR33908:SF3">
    <property type="entry name" value="UNDECAPRENYL PHOSPHATE-ALPHA-4-AMINO-4-DEOXY-L-ARABINOSE ARABINOSYL TRANSFERASE"/>
    <property type="match status" value="1"/>
</dbReference>
<evidence type="ECO:0000256" key="8">
    <source>
        <dbReference type="SAM" id="Phobius"/>
    </source>
</evidence>
<name>D1W7Y7_9BACT</name>
<feature type="transmembrane region" description="Helical" evidence="8">
    <location>
        <begin position="84"/>
        <end position="106"/>
    </location>
</feature>
<sequence>MIDAKAPDIDKKIWFVIILAFLPILILRDFTPANEGRYLIIADEAIRSGNFFSFTLHGEPYADKPPFYLWLVMLCRWISGGHHMILLSLLSFIPACGITAIMLSWINNLFSEQNRKTATLMLMTTAYFAAAALVVRMDMLMVLFMVLAFRSFWLMAIQACKLPREQWLFGLWLFMALFTKGPLGLLIPLVATMAWLVWKRQWKLLGTAWGWRTWLVLFVGCSMWFGMTYHEAGIDYLNNLLFHQTVDRAVDSFHHEQPFYYYLVSMWYEWLPWSLFAVGGMVMIWIRKIRLHEMTQYFLCIVLSSMVLLSVISSKLQIYLLPVFPFLIFLCVYLLEQFKSESWVRWSLGIIQIPLILVFPALLFLRTKPSFTFLNTPLVMVAAIAMSAISAMALYQLIYKKDVIHSVHLVAYAVLSTLFFAGLAMPQLNGIIQ</sequence>
<organism evidence="9 10">
    <name type="scientific">Hoylesella buccalis ATCC 35310</name>
    <dbReference type="NCBI Taxonomy" id="679190"/>
    <lineage>
        <taxon>Bacteria</taxon>
        <taxon>Pseudomonadati</taxon>
        <taxon>Bacteroidota</taxon>
        <taxon>Bacteroidia</taxon>
        <taxon>Bacteroidales</taxon>
        <taxon>Prevotellaceae</taxon>
        <taxon>Hoylesella</taxon>
    </lineage>
</organism>
<keyword evidence="7 8" id="KW-0472">Membrane</keyword>
<comment type="caution">
    <text evidence="9">The sequence shown here is derived from an EMBL/GenBank/DDBJ whole genome shotgun (WGS) entry which is preliminary data.</text>
</comment>
<dbReference type="GO" id="GO:0016763">
    <property type="term" value="F:pentosyltransferase activity"/>
    <property type="evidence" value="ECO:0007669"/>
    <property type="project" value="TreeGrafter"/>
</dbReference>
<evidence type="ECO:0000256" key="1">
    <source>
        <dbReference type="ARBA" id="ARBA00004651"/>
    </source>
</evidence>
<evidence type="ECO:0000256" key="2">
    <source>
        <dbReference type="ARBA" id="ARBA00022475"/>
    </source>
</evidence>
<dbReference type="GO" id="GO:0010041">
    <property type="term" value="P:response to iron(III) ion"/>
    <property type="evidence" value="ECO:0007669"/>
    <property type="project" value="TreeGrafter"/>
</dbReference>
<evidence type="ECO:0000256" key="6">
    <source>
        <dbReference type="ARBA" id="ARBA00022989"/>
    </source>
</evidence>
<gene>
    <name evidence="9" type="ORF">HMPREF0650_0616</name>
</gene>
<feature type="transmembrane region" description="Helical" evidence="8">
    <location>
        <begin position="347"/>
        <end position="365"/>
    </location>
</feature>
<reference evidence="9 10" key="1">
    <citation type="submission" date="2009-12" db="EMBL/GenBank/DDBJ databases">
        <title>Genome Sequence of Prevotella buccalis ATCC 35310.</title>
        <authorList>
            <person name="Durkin A.S."/>
            <person name="Madupu R."/>
            <person name="Torralba M."/>
            <person name="Methe B."/>
            <person name="Sutton G."/>
            <person name="Strausberg R.L."/>
            <person name="Nelson K.E."/>
        </authorList>
    </citation>
    <scope>NUCLEOTIDE SEQUENCE [LARGE SCALE GENOMIC DNA]</scope>
    <source>
        <strain evidence="9 10">ATCC 35310</strain>
    </source>
</reference>
<dbReference type="GO" id="GO:0009103">
    <property type="term" value="P:lipopolysaccharide biosynthetic process"/>
    <property type="evidence" value="ECO:0007669"/>
    <property type="project" value="TreeGrafter"/>
</dbReference>
<dbReference type="InterPro" id="IPR050297">
    <property type="entry name" value="LipidA_mod_glycosyltrf_83"/>
</dbReference>
<dbReference type="EMBL" id="ADEG01000090">
    <property type="protein sequence ID" value="EFA91349.1"/>
    <property type="molecule type" value="Genomic_DNA"/>
</dbReference>
<evidence type="ECO:0000313" key="10">
    <source>
        <dbReference type="Proteomes" id="UP000005283"/>
    </source>
</evidence>
<keyword evidence="3 9" id="KW-0328">Glycosyltransferase</keyword>
<dbReference type="PANTHER" id="PTHR33908">
    <property type="entry name" value="MANNOSYLTRANSFERASE YKCB-RELATED"/>
    <property type="match status" value="1"/>
</dbReference>
<evidence type="ECO:0000313" key="9">
    <source>
        <dbReference type="EMBL" id="EFA91349.1"/>
    </source>
</evidence>
<feature type="transmembrane region" description="Helical" evidence="8">
    <location>
        <begin position="318"/>
        <end position="335"/>
    </location>
</feature>
<dbReference type="GO" id="GO:0005886">
    <property type="term" value="C:plasma membrane"/>
    <property type="evidence" value="ECO:0007669"/>
    <property type="project" value="UniProtKB-SubCell"/>
</dbReference>
<evidence type="ECO:0000256" key="4">
    <source>
        <dbReference type="ARBA" id="ARBA00022679"/>
    </source>
</evidence>
<feature type="transmembrane region" description="Helical" evidence="8">
    <location>
        <begin position="171"/>
        <end position="197"/>
    </location>
</feature>
<feature type="transmembrane region" description="Helical" evidence="8">
    <location>
        <begin position="377"/>
        <end position="397"/>
    </location>
</feature>
<dbReference type="Proteomes" id="UP000005283">
    <property type="component" value="Unassembled WGS sequence"/>
</dbReference>
<dbReference type="EC" id="2.4.1.109" evidence="9"/>
<dbReference type="AlphaFoldDB" id="D1W7Y7"/>
<keyword evidence="10" id="KW-1185">Reference proteome</keyword>
<keyword evidence="2" id="KW-1003">Cell membrane</keyword>
<dbReference type="RefSeq" id="WP_004350497.1">
    <property type="nucleotide sequence ID" value="NZ_ADEG01000090.1"/>
</dbReference>
<accession>D1W7Y7</accession>
<dbReference type="GO" id="GO:0004169">
    <property type="term" value="F:dolichyl-phosphate-mannose-protein mannosyltransferase activity"/>
    <property type="evidence" value="ECO:0007669"/>
    <property type="project" value="UniProtKB-EC"/>
</dbReference>
<keyword evidence="6 8" id="KW-1133">Transmembrane helix</keyword>
<keyword evidence="5 8" id="KW-0812">Transmembrane</keyword>
<evidence type="ECO:0000256" key="3">
    <source>
        <dbReference type="ARBA" id="ARBA00022676"/>
    </source>
</evidence>
<dbReference type="eggNOG" id="COG1807">
    <property type="taxonomic scope" value="Bacteria"/>
</dbReference>
<evidence type="ECO:0000256" key="7">
    <source>
        <dbReference type="ARBA" id="ARBA00023136"/>
    </source>
</evidence>
<proteinExistence type="predicted"/>